<keyword evidence="3" id="KW-0732">Signal</keyword>
<evidence type="ECO:0000256" key="1">
    <source>
        <dbReference type="ARBA" id="ARBA00018879"/>
    </source>
</evidence>
<dbReference type="GO" id="GO:0008800">
    <property type="term" value="F:beta-lactamase activity"/>
    <property type="evidence" value="ECO:0007669"/>
    <property type="project" value="InterPro"/>
</dbReference>
<proteinExistence type="predicted"/>
<accession>A0A4Q2EFS3</accession>
<dbReference type="GO" id="GO:0030655">
    <property type="term" value="P:beta-lactam antibiotic catabolic process"/>
    <property type="evidence" value="ECO:0007669"/>
    <property type="project" value="InterPro"/>
</dbReference>
<feature type="domain" description="Beta-lactamase class A catalytic" evidence="4">
    <location>
        <begin position="111"/>
        <end position="249"/>
    </location>
</feature>
<evidence type="ECO:0000256" key="2">
    <source>
        <dbReference type="ARBA" id="ARBA00030171"/>
    </source>
</evidence>
<organism evidence="5 6">
    <name type="scientific">Propioniciclava flava</name>
    <dbReference type="NCBI Taxonomy" id="2072026"/>
    <lineage>
        <taxon>Bacteria</taxon>
        <taxon>Bacillati</taxon>
        <taxon>Actinomycetota</taxon>
        <taxon>Actinomycetes</taxon>
        <taxon>Propionibacteriales</taxon>
        <taxon>Propionibacteriaceae</taxon>
        <taxon>Propioniciclava</taxon>
    </lineage>
</organism>
<dbReference type="SUPFAM" id="SSF56601">
    <property type="entry name" value="beta-lactamase/transpeptidase-like"/>
    <property type="match status" value="1"/>
</dbReference>
<feature type="chain" id="PRO_5039651978" description="Beta-lactamase" evidence="3">
    <location>
        <begin position="20"/>
        <end position="281"/>
    </location>
</feature>
<dbReference type="Gene3D" id="3.40.710.10">
    <property type="entry name" value="DD-peptidase/beta-lactamase superfamily"/>
    <property type="match status" value="1"/>
</dbReference>
<dbReference type="GO" id="GO:0046677">
    <property type="term" value="P:response to antibiotic"/>
    <property type="evidence" value="ECO:0007669"/>
    <property type="project" value="InterPro"/>
</dbReference>
<dbReference type="PROSITE" id="PS51257">
    <property type="entry name" value="PROKAR_LIPOPROTEIN"/>
    <property type="match status" value="1"/>
</dbReference>
<dbReference type="InterPro" id="IPR000871">
    <property type="entry name" value="Beta-lactam_class-A"/>
</dbReference>
<feature type="signal peptide" evidence="3">
    <location>
        <begin position="1"/>
        <end position="19"/>
    </location>
</feature>
<protein>
    <recommendedName>
        <fullName evidence="1">Beta-lactamase</fullName>
    </recommendedName>
    <alternativeName>
        <fullName evidence="2">Penicillinase</fullName>
    </alternativeName>
</protein>
<dbReference type="InterPro" id="IPR045155">
    <property type="entry name" value="Beta-lactam_cat"/>
</dbReference>
<evidence type="ECO:0000313" key="5">
    <source>
        <dbReference type="EMBL" id="RXW31833.1"/>
    </source>
</evidence>
<dbReference type="PANTHER" id="PTHR35333:SF3">
    <property type="entry name" value="BETA-LACTAMASE-TYPE TRANSPEPTIDASE FOLD CONTAINING PROTEIN"/>
    <property type="match status" value="1"/>
</dbReference>
<reference evidence="5 6" key="1">
    <citation type="submission" date="2018-01" db="EMBL/GenBank/DDBJ databases">
        <title>Lactibacter flavus gen. nov., sp. nov., a novel bacterium of the family Propionibacteriaceae isolated from raw milk and dairy products.</title>
        <authorList>
            <person name="Wenning M."/>
            <person name="Breitenwieser F."/>
            <person name="Huptas C."/>
            <person name="von Neubeck M."/>
            <person name="Busse H.-J."/>
            <person name="Scherer S."/>
        </authorList>
    </citation>
    <scope>NUCLEOTIDE SEQUENCE [LARGE SCALE GENOMIC DNA]</scope>
    <source>
        <strain evidence="5 6">VG341</strain>
    </source>
</reference>
<dbReference type="InterPro" id="IPR006311">
    <property type="entry name" value="TAT_signal"/>
</dbReference>
<evidence type="ECO:0000313" key="6">
    <source>
        <dbReference type="Proteomes" id="UP000290624"/>
    </source>
</evidence>
<dbReference type="Pfam" id="PF13354">
    <property type="entry name" value="Beta-lactamase2"/>
    <property type="match status" value="1"/>
</dbReference>
<dbReference type="InterPro" id="IPR012338">
    <property type="entry name" value="Beta-lactam/transpept-like"/>
</dbReference>
<evidence type="ECO:0000259" key="4">
    <source>
        <dbReference type="Pfam" id="PF13354"/>
    </source>
</evidence>
<dbReference type="Proteomes" id="UP000290624">
    <property type="component" value="Unassembled WGS sequence"/>
</dbReference>
<dbReference type="PROSITE" id="PS51318">
    <property type="entry name" value="TAT"/>
    <property type="match status" value="1"/>
</dbReference>
<dbReference type="RefSeq" id="WP_129459049.1">
    <property type="nucleotide sequence ID" value="NZ_PPCV01000006.1"/>
</dbReference>
<evidence type="ECO:0000256" key="3">
    <source>
        <dbReference type="SAM" id="SignalP"/>
    </source>
</evidence>
<dbReference type="EMBL" id="PPCV01000006">
    <property type="protein sequence ID" value="RXW31833.1"/>
    <property type="molecule type" value="Genomic_DNA"/>
</dbReference>
<dbReference type="OrthoDB" id="3524371at2"/>
<dbReference type="AlphaFoldDB" id="A0A4Q2EFS3"/>
<comment type="caution">
    <text evidence="5">The sequence shown here is derived from an EMBL/GenBank/DDBJ whole genome shotgun (WGS) entry which is preliminary data.</text>
</comment>
<keyword evidence="6" id="KW-1185">Reference proteome</keyword>
<sequence length="281" mass="30653">MSSLSRRGLLAGTAALALAACSRAAAPLVTPTASPTGPVRSQLQAVMEVYARNTDLLGISVRDRRTGGVFAFRGDFDTQSASIAKVMISLLALNKARAAGEELPFERYQQISKAIVNSDNDSADALWEWVGGADQYTRLAVGLGLPNTHADPRSPFWSWTNTTPDDQRLLIDRLVEGTPAVAQEDRLYLLDVMSQTNAEQTWGVGHDRKKNVVDVQMKNGWVQFKSLDNLWAVNSIGHVQGQGRDYTAAFMCRRPTFEEGRDLVDAIGADVFRILGSGELV</sequence>
<dbReference type="PANTHER" id="PTHR35333">
    <property type="entry name" value="BETA-LACTAMASE"/>
    <property type="match status" value="1"/>
</dbReference>
<name>A0A4Q2EFS3_9ACTN</name>
<gene>
    <name evidence="5" type="ORF">C1706_09790</name>
</gene>